<proteinExistence type="predicted"/>
<comment type="caution">
    <text evidence="6">The sequence shown here is derived from an EMBL/GenBank/DDBJ whole genome shotgun (WGS) entry which is preliminary data.</text>
</comment>
<evidence type="ECO:0000256" key="2">
    <source>
        <dbReference type="ARBA" id="ARBA00022771"/>
    </source>
</evidence>
<dbReference type="PROSITE" id="PS50865">
    <property type="entry name" value="ZF_MYND_2"/>
    <property type="match status" value="1"/>
</dbReference>
<dbReference type="AlphaFoldDB" id="A0A550CDC8"/>
<dbReference type="Gene3D" id="6.10.140.2220">
    <property type="match status" value="1"/>
</dbReference>
<dbReference type="InterPro" id="IPR002893">
    <property type="entry name" value="Znf_MYND"/>
</dbReference>
<evidence type="ECO:0000256" key="4">
    <source>
        <dbReference type="PROSITE-ProRule" id="PRU00134"/>
    </source>
</evidence>
<name>A0A550CDC8_9AGAR</name>
<feature type="non-terminal residue" evidence="6">
    <location>
        <position position="1"/>
    </location>
</feature>
<keyword evidence="1" id="KW-0479">Metal-binding</keyword>
<keyword evidence="2 4" id="KW-0863">Zinc-finger</keyword>
<evidence type="ECO:0000256" key="3">
    <source>
        <dbReference type="ARBA" id="ARBA00022833"/>
    </source>
</evidence>
<dbReference type="STRING" id="97359.A0A550CDC8"/>
<sequence>FPRFLRSPGVREILLRLSSSRIPTHPLDASDVKAIEEALEVMFEFTRLYQADEARGDAHMPLILQAFPGAWQWLVFLLPTSNNIRYTDNPNCDVPSDPKAYFNDDGTVEVSLHANFSALIGFVLCTLIKEEGRAACLAQSNFFGTVLDLNFPPIHTLPFGVALSSHRLSEELNDMRLDQRYSGLINSSLVAHEEENPGYLSRAMVERLAWLIDKPHLVQKYIPVYLDLIYSLLSTDRAIANFRRARGVTVVVNVLGKAVTSPGVLEDQYRDALNKFFMTRLPSLLLSTNTNEPLIAALDAGLLYIFGILATGLPDGGGAAEDYRELGNTLIRTILSPALLWPDVLRTIRRVIKRDHVFCDADVLKSRWHELGLLYLRYHMSCAVWATFRAQNKKLRYCHNAQCPSQGPHALRVCSCGEVFYCSKACQKAHWAAEHRAKCSRGMKDALQLSASSTTTSVNLGPDTIELESDTVPMTYVERAYIKSCTFETEVVDGLRFVPDIPNPAEGKAFLLDWNCGQVGGIIRDIDDWLPQPASEDGPPMVRVYARISKGHAQTIVLLDVVHRRPSDYCLPNAARGKNVRRIVE</sequence>
<protein>
    <recommendedName>
        <fullName evidence="5">MYND-type domain-containing protein</fullName>
    </recommendedName>
</protein>
<gene>
    <name evidence="6" type="ORF">BD626DRAFT_403515</name>
</gene>
<dbReference type="EMBL" id="VDMD01000011">
    <property type="protein sequence ID" value="TRM62822.1"/>
    <property type="molecule type" value="Genomic_DNA"/>
</dbReference>
<evidence type="ECO:0000313" key="6">
    <source>
        <dbReference type="EMBL" id="TRM62822.1"/>
    </source>
</evidence>
<feature type="domain" description="MYND-type" evidence="5">
    <location>
        <begin position="400"/>
        <end position="439"/>
    </location>
</feature>
<dbReference type="Proteomes" id="UP000320762">
    <property type="component" value="Unassembled WGS sequence"/>
</dbReference>
<keyword evidence="7" id="KW-1185">Reference proteome</keyword>
<keyword evidence="3" id="KW-0862">Zinc</keyword>
<evidence type="ECO:0000313" key="7">
    <source>
        <dbReference type="Proteomes" id="UP000320762"/>
    </source>
</evidence>
<accession>A0A550CDC8</accession>
<dbReference type="OrthoDB" id="265717at2759"/>
<dbReference type="SUPFAM" id="SSF144232">
    <property type="entry name" value="HIT/MYND zinc finger-like"/>
    <property type="match status" value="1"/>
</dbReference>
<organism evidence="6 7">
    <name type="scientific">Schizophyllum amplum</name>
    <dbReference type="NCBI Taxonomy" id="97359"/>
    <lineage>
        <taxon>Eukaryota</taxon>
        <taxon>Fungi</taxon>
        <taxon>Dikarya</taxon>
        <taxon>Basidiomycota</taxon>
        <taxon>Agaricomycotina</taxon>
        <taxon>Agaricomycetes</taxon>
        <taxon>Agaricomycetidae</taxon>
        <taxon>Agaricales</taxon>
        <taxon>Schizophyllaceae</taxon>
        <taxon>Schizophyllum</taxon>
    </lineage>
</organism>
<evidence type="ECO:0000259" key="5">
    <source>
        <dbReference type="PROSITE" id="PS50865"/>
    </source>
</evidence>
<dbReference type="GO" id="GO:0008270">
    <property type="term" value="F:zinc ion binding"/>
    <property type="evidence" value="ECO:0007669"/>
    <property type="project" value="UniProtKB-KW"/>
</dbReference>
<reference evidence="6 7" key="1">
    <citation type="journal article" date="2019" name="New Phytol.">
        <title>Comparative genomics reveals unique wood-decay strategies and fruiting body development in the Schizophyllaceae.</title>
        <authorList>
            <person name="Almasi E."/>
            <person name="Sahu N."/>
            <person name="Krizsan K."/>
            <person name="Balint B."/>
            <person name="Kovacs G.M."/>
            <person name="Kiss B."/>
            <person name="Cseklye J."/>
            <person name="Drula E."/>
            <person name="Henrissat B."/>
            <person name="Nagy I."/>
            <person name="Chovatia M."/>
            <person name="Adam C."/>
            <person name="LaButti K."/>
            <person name="Lipzen A."/>
            <person name="Riley R."/>
            <person name="Grigoriev I.V."/>
            <person name="Nagy L.G."/>
        </authorList>
    </citation>
    <scope>NUCLEOTIDE SEQUENCE [LARGE SCALE GENOMIC DNA]</scope>
    <source>
        <strain evidence="6 7">NL-1724</strain>
    </source>
</reference>
<evidence type="ECO:0000256" key="1">
    <source>
        <dbReference type="ARBA" id="ARBA00022723"/>
    </source>
</evidence>
<dbReference type="Pfam" id="PF01753">
    <property type="entry name" value="zf-MYND"/>
    <property type="match status" value="1"/>
</dbReference>